<reference evidence="1" key="2">
    <citation type="submission" date="2021-09" db="EMBL/GenBank/DDBJ databases">
        <authorList>
            <person name="Gilroy R."/>
        </authorList>
    </citation>
    <scope>NUCLEOTIDE SEQUENCE</scope>
    <source>
        <strain evidence="1">6019</strain>
    </source>
</reference>
<reference evidence="1" key="1">
    <citation type="journal article" date="2021" name="PeerJ">
        <title>Extensive microbial diversity within the chicken gut microbiome revealed by metagenomics and culture.</title>
        <authorList>
            <person name="Gilroy R."/>
            <person name="Ravi A."/>
            <person name="Getino M."/>
            <person name="Pursley I."/>
            <person name="Horton D.L."/>
            <person name="Alikhan N.F."/>
            <person name="Baker D."/>
            <person name="Gharbi K."/>
            <person name="Hall N."/>
            <person name="Watson M."/>
            <person name="Adriaenssens E.M."/>
            <person name="Foster-Nyarko E."/>
            <person name="Jarju S."/>
            <person name="Secka A."/>
            <person name="Antonio M."/>
            <person name="Oren A."/>
            <person name="Chaudhuri R.R."/>
            <person name="La Ragione R."/>
            <person name="Hildebrand F."/>
            <person name="Pallen M.J."/>
        </authorList>
    </citation>
    <scope>NUCLEOTIDE SEQUENCE</scope>
    <source>
        <strain evidence="1">6019</strain>
    </source>
</reference>
<protein>
    <submittedName>
        <fullName evidence="1">Uncharacterized protein</fullName>
    </submittedName>
</protein>
<evidence type="ECO:0000313" key="1">
    <source>
        <dbReference type="EMBL" id="HJE19051.1"/>
    </source>
</evidence>
<proteinExistence type="predicted"/>
<comment type="caution">
    <text evidence="1">The sequence shown here is derived from an EMBL/GenBank/DDBJ whole genome shotgun (WGS) entry which is preliminary data.</text>
</comment>
<gene>
    <name evidence="1" type="ORF">K8V35_01685</name>
</gene>
<dbReference type="EMBL" id="DYYI01000014">
    <property type="protein sequence ID" value="HJE19051.1"/>
    <property type="molecule type" value="Genomic_DNA"/>
</dbReference>
<evidence type="ECO:0000313" key="2">
    <source>
        <dbReference type="Proteomes" id="UP000763505"/>
    </source>
</evidence>
<name>A0A921DWL4_9STAP</name>
<accession>A0A921DWL4</accession>
<organism evidence="1 2">
    <name type="scientific">Aliicoccus persicus</name>
    <dbReference type="NCBI Taxonomy" id="930138"/>
    <lineage>
        <taxon>Bacteria</taxon>
        <taxon>Bacillati</taxon>
        <taxon>Bacillota</taxon>
        <taxon>Bacilli</taxon>
        <taxon>Bacillales</taxon>
        <taxon>Staphylococcaceae</taxon>
        <taxon>Aliicoccus</taxon>
    </lineage>
</organism>
<dbReference type="AlphaFoldDB" id="A0A921DWL4"/>
<dbReference type="Proteomes" id="UP000763505">
    <property type="component" value="Unassembled WGS sequence"/>
</dbReference>
<sequence>MNGEEVNKNENDNYSVKLDNHTPTIKILVDYQGKEVESKEIKAELMYLGTNSIPLEIDESKILEAEEDNRAQKGIDNTLISLFEGTALGLPLTSADAMIKKSLIDNYFSDNKIHSDYEKLVEKYSEKGAKFEFSVPKSTKVGNDKDDFTYEVESELTKDGKTVDTLKFEMEFVKKNDKMLIKSVKELNK</sequence>